<evidence type="ECO:0000313" key="9">
    <source>
        <dbReference type="Proteomes" id="UP000776164"/>
    </source>
</evidence>
<feature type="transmembrane region" description="Helical" evidence="6">
    <location>
        <begin position="150"/>
        <end position="173"/>
    </location>
</feature>
<feature type="transmembrane region" description="Helical" evidence="6">
    <location>
        <begin position="382"/>
        <end position="404"/>
    </location>
</feature>
<dbReference type="SUPFAM" id="SSF103473">
    <property type="entry name" value="MFS general substrate transporter"/>
    <property type="match status" value="2"/>
</dbReference>
<dbReference type="RefSeq" id="WP_205110062.1">
    <property type="nucleotide sequence ID" value="NZ_BAAAHT010000003.1"/>
</dbReference>
<keyword evidence="2 6" id="KW-0812">Transmembrane</keyword>
<evidence type="ECO:0000256" key="1">
    <source>
        <dbReference type="ARBA" id="ARBA00004651"/>
    </source>
</evidence>
<dbReference type="PROSITE" id="PS50850">
    <property type="entry name" value="MFS"/>
    <property type="match status" value="1"/>
</dbReference>
<evidence type="ECO:0000259" key="7">
    <source>
        <dbReference type="PROSITE" id="PS50850"/>
    </source>
</evidence>
<dbReference type="PRINTS" id="PR01036">
    <property type="entry name" value="TCRTETB"/>
</dbReference>
<reference evidence="8 9" key="1">
    <citation type="submission" date="2021-01" db="EMBL/GenBank/DDBJ databases">
        <title>Sequencing the genomes of 1000 actinobacteria strains.</title>
        <authorList>
            <person name="Klenk H.-P."/>
        </authorList>
    </citation>
    <scope>NUCLEOTIDE SEQUENCE [LARGE SCALE GENOMIC DNA]</scope>
    <source>
        <strain evidence="8 9">DSM 13057</strain>
    </source>
</reference>
<feature type="transmembrane region" description="Helical" evidence="6">
    <location>
        <begin position="185"/>
        <end position="205"/>
    </location>
</feature>
<evidence type="ECO:0000256" key="4">
    <source>
        <dbReference type="ARBA" id="ARBA00023136"/>
    </source>
</evidence>
<feature type="transmembrane region" description="Helical" evidence="6">
    <location>
        <begin position="26"/>
        <end position="48"/>
    </location>
</feature>
<dbReference type="CDD" id="cd17321">
    <property type="entry name" value="MFS_MMR_MDR_like"/>
    <property type="match status" value="1"/>
</dbReference>
<protein>
    <submittedName>
        <fullName evidence="8">MFS family permease</fullName>
    </submittedName>
</protein>
<name>A0ABS2L7G4_9MICO</name>
<gene>
    <name evidence="8" type="ORF">JOE66_002593</name>
</gene>
<comment type="caution">
    <text evidence="8">The sequence shown here is derived from an EMBL/GenBank/DDBJ whole genome shotgun (WGS) entry which is preliminary data.</text>
</comment>
<feature type="domain" description="Major facilitator superfamily (MFS) profile" evidence="7">
    <location>
        <begin position="26"/>
        <end position="520"/>
    </location>
</feature>
<feature type="transmembrane region" description="Helical" evidence="6">
    <location>
        <begin position="249"/>
        <end position="268"/>
    </location>
</feature>
<dbReference type="PANTHER" id="PTHR42718:SF39">
    <property type="entry name" value="ACTINORHODIN TRANSPORTER-RELATED"/>
    <property type="match status" value="1"/>
</dbReference>
<dbReference type="InterPro" id="IPR036259">
    <property type="entry name" value="MFS_trans_sf"/>
</dbReference>
<keyword evidence="3 6" id="KW-1133">Transmembrane helix</keyword>
<comment type="subcellular location">
    <subcellularLocation>
        <location evidence="1">Cell membrane</location>
        <topology evidence="1">Multi-pass membrane protein</topology>
    </subcellularLocation>
</comment>
<feature type="transmembrane region" description="Helical" evidence="6">
    <location>
        <begin position="91"/>
        <end position="111"/>
    </location>
</feature>
<dbReference type="Gene3D" id="1.20.1720.10">
    <property type="entry name" value="Multidrug resistance protein D"/>
    <property type="match status" value="1"/>
</dbReference>
<dbReference type="EMBL" id="JAFBBU010000001">
    <property type="protein sequence ID" value="MBM7472959.1"/>
    <property type="molecule type" value="Genomic_DNA"/>
</dbReference>
<evidence type="ECO:0000256" key="6">
    <source>
        <dbReference type="SAM" id="Phobius"/>
    </source>
</evidence>
<feature type="transmembrane region" description="Helical" evidence="6">
    <location>
        <begin position="60"/>
        <end position="79"/>
    </location>
</feature>
<keyword evidence="9" id="KW-1185">Reference proteome</keyword>
<feature type="transmembrane region" description="Helical" evidence="6">
    <location>
        <begin position="416"/>
        <end position="438"/>
    </location>
</feature>
<proteinExistence type="predicted"/>
<evidence type="ECO:0000256" key="2">
    <source>
        <dbReference type="ARBA" id="ARBA00022692"/>
    </source>
</evidence>
<evidence type="ECO:0000313" key="8">
    <source>
        <dbReference type="EMBL" id="MBM7472959.1"/>
    </source>
</evidence>
<dbReference type="PANTHER" id="PTHR42718">
    <property type="entry name" value="MAJOR FACILITATOR SUPERFAMILY MULTIDRUG TRANSPORTER MFSC"/>
    <property type="match status" value="1"/>
</dbReference>
<keyword evidence="4 6" id="KW-0472">Membrane</keyword>
<evidence type="ECO:0000256" key="3">
    <source>
        <dbReference type="ARBA" id="ARBA00022989"/>
    </source>
</evidence>
<dbReference type="Gene3D" id="1.20.1250.20">
    <property type="entry name" value="MFS general substrate transporter like domains"/>
    <property type="match status" value="1"/>
</dbReference>
<feature type="transmembrane region" description="Helical" evidence="6">
    <location>
        <begin position="316"/>
        <end position="345"/>
    </location>
</feature>
<dbReference type="InterPro" id="IPR011701">
    <property type="entry name" value="MFS"/>
</dbReference>
<feature type="transmembrane region" description="Helical" evidence="6">
    <location>
        <begin position="274"/>
        <end position="295"/>
    </location>
</feature>
<sequence>MTSPTSSAGGAAAYAPPAVPRQAWQALIVLLAGMFMALLDTTIVNVALPTIRTSLDASESTLSWIISGYALAFGLALIPAGRVGDRIGHKWVFFTGLALFTAASVACGIAQNDTQLVVARVVQGLAGGIFVPAVTAFIQTLFPGQARGKAFAIMGAVIGVSSALGPIVGGLIIQAFGNENGWRLVFWVNLPIGAATLIAAAILLPSREAAEAVSRQAAGAAHPASLKTGSAAMSTTFGSARPASSGIDWIGLVLISGGLVALLVPLIQGQDAGWPLWTYLTIGLGVVLIAAFGFWEVAYTKRGNSPLVPPRLFAHPAFTGGVILALVYFAAFTSIFFTISILWQAGLGHSALESGVVSLPFAIGSIVGSAQSNRLTQRLGRGVLLIGTVLVAVGLIWLWLVLLLTKGSDLSVWQLVLPLLIAGVGNGLFIAPNAQFIVATVDRAEAGAASGVISAIQRIGSAVGIAVIGSVLFGSITITGHTPADVATGFGSAAASAMLVSAIFAVVAVLLVFALPKRVQQPGRPPAAAGVVPAGAKHSA</sequence>
<feature type="region of interest" description="Disordered" evidence="5">
    <location>
        <begin position="520"/>
        <end position="540"/>
    </location>
</feature>
<dbReference type="InterPro" id="IPR020846">
    <property type="entry name" value="MFS_dom"/>
</dbReference>
<dbReference type="Pfam" id="PF07690">
    <property type="entry name" value="MFS_1"/>
    <property type="match status" value="1"/>
</dbReference>
<evidence type="ECO:0000256" key="5">
    <source>
        <dbReference type="SAM" id="MobiDB-lite"/>
    </source>
</evidence>
<dbReference type="Proteomes" id="UP000776164">
    <property type="component" value="Unassembled WGS sequence"/>
</dbReference>
<organism evidence="8 9">
    <name type="scientific">Subtercola frigoramans</name>
    <dbReference type="NCBI Taxonomy" id="120298"/>
    <lineage>
        <taxon>Bacteria</taxon>
        <taxon>Bacillati</taxon>
        <taxon>Actinomycetota</taxon>
        <taxon>Actinomycetes</taxon>
        <taxon>Micrococcales</taxon>
        <taxon>Microbacteriaceae</taxon>
        <taxon>Subtercola</taxon>
    </lineage>
</organism>
<feature type="transmembrane region" description="Helical" evidence="6">
    <location>
        <begin position="490"/>
        <end position="515"/>
    </location>
</feature>
<feature type="transmembrane region" description="Helical" evidence="6">
    <location>
        <begin position="117"/>
        <end position="138"/>
    </location>
</feature>
<feature type="transmembrane region" description="Helical" evidence="6">
    <location>
        <begin position="459"/>
        <end position="478"/>
    </location>
</feature>
<accession>A0ABS2L7G4</accession>